<dbReference type="Pfam" id="PF08501">
    <property type="entry name" value="Shikimate_dh_N"/>
    <property type="match status" value="1"/>
</dbReference>
<feature type="domain" description="Shikimate dehydrogenase substrate binding N-terminal" evidence="1">
    <location>
        <begin position="14"/>
        <end position="94"/>
    </location>
</feature>
<dbReference type="SUPFAM" id="SSF53223">
    <property type="entry name" value="Aminoacid dehydrogenase-like, N-terminal domain"/>
    <property type="match status" value="1"/>
</dbReference>
<dbReference type="GO" id="GO:0009423">
    <property type="term" value="P:chorismate biosynthetic process"/>
    <property type="evidence" value="ECO:0007669"/>
    <property type="project" value="TreeGrafter"/>
</dbReference>
<dbReference type="EMBL" id="CAHR02000244">
    <property type="protein sequence ID" value="CCG84456.1"/>
    <property type="molecule type" value="Genomic_DNA"/>
</dbReference>
<dbReference type="GO" id="GO:0019632">
    <property type="term" value="P:shikimate metabolic process"/>
    <property type="evidence" value="ECO:0007669"/>
    <property type="project" value="TreeGrafter"/>
</dbReference>
<dbReference type="SUPFAM" id="SSF51735">
    <property type="entry name" value="NAD(P)-binding Rossmann-fold domains"/>
    <property type="match status" value="1"/>
</dbReference>
<keyword evidence="3" id="KW-1185">Reference proteome</keyword>
<dbReference type="AlphaFoldDB" id="R4XF96"/>
<dbReference type="eggNOG" id="KOG0692">
    <property type="taxonomic scope" value="Eukaryota"/>
</dbReference>
<gene>
    <name evidence="2" type="ORF">TAPDE_004919</name>
</gene>
<name>R4XF96_TAPDE</name>
<dbReference type="PANTHER" id="PTHR21089">
    <property type="entry name" value="SHIKIMATE DEHYDROGENASE"/>
    <property type="match status" value="1"/>
</dbReference>
<dbReference type="Gene3D" id="3.40.50.720">
    <property type="entry name" value="NAD(P)-binding Rossmann-like Domain"/>
    <property type="match status" value="1"/>
</dbReference>
<comment type="caution">
    <text evidence="2">The sequence shown here is derived from an EMBL/GenBank/DDBJ whole genome shotgun (WGS) entry which is preliminary data.</text>
</comment>
<organism evidence="2 3">
    <name type="scientific">Taphrina deformans (strain PYCC 5710 / ATCC 11124 / CBS 356.35 / IMI 108563 / JCM 9778 / NBRC 8474)</name>
    <name type="common">Peach leaf curl fungus</name>
    <name type="synonym">Lalaria deformans</name>
    <dbReference type="NCBI Taxonomy" id="1097556"/>
    <lineage>
        <taxon>Eukaryota</taxon>
        <taxon>Fungi</taxon>
        <taxon>Dikarya</taxon>
        <taxon>Ascomycota</taxon>
        <taxon>Taphrinomycotina</taxon>
        <taxon>Taphrinomycetes</taxon>
        <taxon>Taphrinales</taxon>
        <taxon>Taphrinaceae</taxon>
        <taxon>Taphrina</taxon>
    </lineage>
</organism>
<evidence type="ECO:0000313" key="3">
    <source>
        <dbReference type="Proteomes" id="UP000013776"/>
    </source>
</evidence>
<dbReference type="InterPro" id="IPR022893">
    <property type="entry name" value="Shikimate_DH_fam"/>
</dbReference>
<reference evidence="2 3" key="1">
    <citation type="journal article" date="2013" name="MBio">
        <title>Genome sequencing of the plant pathogen Taphrina deformans, the causal agent of peach leaf curl.</title>
        <authorList>
            <person name="Cisse O.H."/>
            <person name="Almeida J.M.G.C.F."/>
            <person name="Fonseca A."/>
            <person name="Kumar A.A."/>
            <person name="Salojaervi J."/>
            <person name="Overmyer K."/>
            <person name="Hauser P.M."/>
            <person name="Pagni M."/>
        </authorList>
    </citation>
    <scope>NUCLEOTIDE SEQUENCE [LARGE SCALE GENOMIC DNA]</scope>
    <source>
        <strain evidence="3">PYCC 5710 / ATCC 11124 / CBS 356.35 / IMI 108563 / JCM 9778 / NBRC 8474</strain>
    </source>
</reference>
<dbReference type="VEuPathDB" id="FungiDB:TAPDE_004919"/>
<dbReference type="InterPro" id="IPR036291">
    <property type="entry name" value="NAD(P)-bd_dom_sf"/>
</dbReference>
<dbReference type="PANTHER" id="PTHR21089:SF1">
    <property type="entry name" value="BIFUNCTIONAL 3-DEHYDROQUINATE DEHYDRATASE_SHIKIMATE DEHYDROGENASE, CHLOROPLASTIC"/>
    <property type="match status" value="1"/>
</dbReference>
<evidence type="ECO:0000313" key="2">
    <source>
        <dbReference type="EMBL" id="CCG84456.1"/>
    </source>
</evidence>
<proteinExistence type="predicted"/>
<dbReference type="InterPro" id="IPR013708">
    <property type="entry name" value="Shikimate_DH-bd_N"/>
</dbReference>
<evidence type="ECO:0000259" key="1">
    <source>
        <dbReference type="Pfam" id="PF08501"/>
    </source>
</evidence>
<dbReference type="Gene3D" id="3.40.50.10860">
    <property type="entry name" value="Leucine Dehydrogenase, chain A, domain 1"/>
    <property type="match status" value="1"/>
</dbReference>
<dbReference type="STRING" id="1097556.R4XF96"/>
<dbReference type="GO" id="GO:0004764">
    <property type="term" value="F:shikimate 3-dehydrogenase (NADP+) activity"/>
    <property type="evidence" value="ECO:0007669"/>
    <property type="project" value="InterPro"/>
</dbReference>
<accession>R4XF96</accession>
<dbReference type="InterPro" id="IPR046346">
    <property type="entry name" value="Aminoacid_DH-like_N_sf"/>
</dbReference>
<protein>
    <recommendedName>
        <fullName evidence="1">Shikimate dehydrogenase substrate binding N-terminal domain-containing protein</fullName>
    </recommendedName>
</protein>
<dbReference type="OrthoDB" id="204377at2759"/>
<dbReference type="Proteomes" id="UP000013776">
    <property type="component" value="Unassembled WGS sequence"/>
</dbReference>
<sequence>MASQTDMCDRVSCLFGTPIAHTLSPLIHQAVYRRLGLRWKYFLLESTSIPAFLAFAGQPKFFGAAVTMPHKVAIIPHLDELTPEGRAVGAVNTVFLREDGRGRRLLVGTNTDTVGVREGIRQNVSPAMYAGFRGRPGLIIGGGGTSRAAVYALKHSLGCDSVYFINRDAAEVAQVIGECTRAGFGDGLVHVLDAAHAAALEPPAVIVSAVPNFPPVTAAERVARACVEVMLGRARGALLEMCYHPTSDTEIKRLAETAGWLVVPGTEAMIWQGLEQNVYWTGRPIADMPVQELKGIIKQALERPH</sequence>